<sequence>MRKFFNIVPIFFLIVGCFTSCNDWLDVQPESQQREKDLFKTYVGFKSSLSGCYSTMASRELYGEKLTISDIEYLACLWNKPNANYNVVGSFLYNHQYNNVDIDNEIKYIYGALFNVIVQANKIIEHSNDAKHAIYDEKSRNVVLGEAYALRAYCHFDILRLFGQIPQNATKKIMLPYSLASGINYVAPYLEFSQFVDQLEKDIEQAEKLLDGSDPIQQYDYDGLNKMGRNPVSLDDDFMQFRQFRLNYFAVRAMKARLFLYIGQNEKAYQEAKYIIDAKVNGKPFMKLSGNEDIARNLYNLPNECIFALSNHKIPEYVPDLLLGYNGKVNMERDCVITLSMLNNVLYENANTTSDNRYLKVWDKMSTDVTGQKTPTLLKYIYPIKEYESAGRRSELITKLQFMPLIRLSEIYLIAMETTQDLAEANTLYKTYMKSHNVNITEDFSSLNDLRHEVMKDYHREFYAEGVMFYTYKRMAAKQLMFNRDPMAEEDYILPLPTTEANPNVKLSK</sequence>
<dbReference type="OrthoDB" id="727588at2"/>
<proteinExistence type="predicted"/>
<feature type="domain" description="SusD-like N-terminal" evidence="1">
    <location>
        <begin position="23"/>
        <end position="210"/>
    </location>
</feature>
<dbReference type="Proteomes" id="UP000029556">
    <property type="component" value="Unassembled WGS sequence"/>
</dbReference>
<gene>
    <name evidence="2" type="ORF">HMPREF2137_02625</name>
</gene>
<organism evidence="2 3">
    <name type="scientific">Hoylesella buccalis DNF00853</name>
    <dbReference type="NCBI Taxonomy" id="1401074"/>
    <lineage>
        <taxon>Bacteria</taxon>
        <taxon>Pseudomonadati</taxon>
        <taxon>Bacteroidota</taxon>
        <taxon>Bacteroidia</taxon>
        <taxon>Bacteroidales</taxon>
        <taxon>Prevotellaceae</taxon>
        <taxon>Hoylesella</taxon>
    </lineage>
</organism>
<comment type="caution">
    <text evidence="2">The sequence shown here is derived from an EMBL/GenBank/DDBJ whole genome shotgun (WGS) entry which is preliminary data.</text>
</comment>
<dbReference type="Gene3D" id="1.25.40.390">
    <property type="match status" value="1"/>
</dbReference>
<dbReference type="AlphaFoldDB" id="A0A095ZN37"/>
<accession>A0A095ZN37</accession>
<dbReference type="InterPro" id="IPR033985">
    <property type="entry name" value="SusD-like_N"/>
</dbReference>
<protein>
    <recommendedName>
        <fullName evidence="1">SusD-like N-terminal domain-containing protein</fullName>
    </recommendedName>
</protein>
<evidence type="ECO:0000259" key="1">
    <source>
        <dbReference type="Pfam" id="PF14322"/>
    </source>
</evidence>
<dbReference type="EMBL" id="JRNN01000029">
    <property type="protein sequence ID" value="KGF36185.1"/>
    <property type="molecule type" value="Genomic_DNA"/>
</dbReference>
<dbReference type="SUPFAM" id="SSF48452">
    <property type="entry name" value="TPR-like"/>
    <property type="match status" value="1"/>
</dbReference>
<reference evidence="2 3" key="1">
    <citation type="submission" date="2014-07" db="EMBL/GenBank/DDBJ databases">
        <authorList>
            <person name="McCorrison J."/>
            <person name="Sanka R."/>
            <person name="Torralba M."/>
            <person name="Gillis M."/>
            <person name="Haft D.H."/>
            <person name="Methe B."/>
            <person name="Sutton G."/>
            <person name="Nelson K.E."/>
        </authorList>
    </citation>
    <scope>NUCLEOTIDE SEQUENCE [LARGE SCALE GENOMIC DNA]</scope>
    <source>
        <strain evidence="2 3">DNF00853</strain>
    </source>
</reference>
<evidence type="ECO:0000313" key="3">
    <source>
        <dbReference type="Proteomes" id="UP000029556"/>
    </source>
</evidence>
<dbReference type="InterPro" id="IPR011990">
    <property type="entry name" value="TPR-like_helical_dom_sf"/>
</dbReference>
<name>A0A095ZN37_9BACT</name>
<dbReference type="PROSITE" id="PS51257">
    <property type="entry name" value="PROKAR_LIPOPROTEIN"/>
    <property type="match status" value="1"/>
</dbReference>
<evidence type="ECO:0000313" key="2">
    <source>
        <dbReference type="EMBL" id="KGF36185.1"/>
    </source>
</evidence>
<dbReference type="RefSeq" id="WP_036871916.1">
    <property type="nucleotide sequence ID" value="NZ_JRNN01000029.1"/>
</dbReference>
<dbReference type="Pfam" id="PF14322">
    <property type="entry name" value="SusD-like_3"/>
    <property type="match status" value="1"/>
</dbReference>